<feature type="domain" description="J" evidence="2">
    <location>
        <begin position="67"/>
        <end position="131"/>
    </location>
</feature>
<protein>
    <recommendedName>
        <fullName evidence="2">J domain-containing protein</fullName>
    </recommendedName>
</protein>
<dbReference type="InterPro" id="IPR001623">
    <property type="entry name" value="DnaJ_domain"/>
</dbReference>
<dbReference type="InterPro" id="IPR024593">
    <property type="entry name" value="DUF3444"/>
</dbReference>
<evidence type="ECO:0000256" key="1">
    <source>
        <dbReference type="SAM" id="MobiDB-lite"/>
    </source>
</evidence>
<dbReference type="EMBL" id="SZYD01000014">
    <property type="protein sequence ID" value="KAD4178720.1"/>
    <property type="molecule type" value="Genomic_DNA"/>
</dbReference>
<feature type="region of interest" description="Disordered" evidence="1">
    <location>
        <begin position="238"/>
        <end position="441"/>
    </location>
</feature>
<dbReference type="CDD" id="cd06257">
    <property type="entry name" value="DnaJ"/>
    <property type="match status" value="1"/>
</dbReference>
<feature type="compositionally biased region" description="Acidic residues" evidence="1">
    <location>
        <begin position="306"/>
        <end position="321"/>
    </location>
</feature>
<dbReference type="Pfam" id="PF11926">
    <property type="entry name" value="DUF3444"/>
    <property type="match status" value="1"/>
</dbReference>
<dbReference type="OrthoDB" id="10250354at2759"/>
<dbReference type="Proteomes" id="UP000326396">
    <property type="component" value="Linkage Group LG4"/>
</dbReference>
<dbReference type="AlphaFoldDB" id="A0A5N6MXF6"/>
<dbReference type="PRINTS" id="PR00625">
    <property type="entry name" value="JDOMAIN"/>
</dbReference>
<name>A0A5N6MXF6_9ASTR</name>
<evidence type="ECO:0000313" key="4">
    <source>
        <dbReference type="Proteomes" id="UP000326396"/>
    </source>
</evidence>
<evidence type="ECO:0000313" key="3">
    <source>
        <dbReference type="EMBL" id="KAD4178720.1"/>
    </source>
</evidence>
<gene>
    <name evidence="3" type="ORF">E3N88_27311</name>
</gene>
<keyword evidence="4" id="KW-1185">Reference proteome</keyword>
<dbReference type="SUPFAM" id="SSF46565">
    <property type="entry name" value="Chaperone J-domain"/>
    <property type="match status" value="1"/>
</dbReference>
<accession>A0A5N6MXF6</accession>
<feature type="compositionally biased region" description="Basic and acidic residues" evidence="1">
    <location>
        <begin position="376"/>
        <end position="404"/>
    </location>
</feature>
<dbReference type="Gene3D" id="1.10.287.110">
    <property type="entry name" value="DnaJ domain"/>
    <property type="match status" value="1"/>
</dbReference>
<comment type="caution">
    <text evidence="3">The sequence shown here is derived from an EMBL/GenBank/DDBJ whole genome shotgun (WGS) entry which is preliminary data.</text>
</comment>
<dbReference type="Pfam" id="PF00226">
    <property type="entry name" value="DnaJ"/>
    <property type="match status" value="1"/>
</dbReference>
<dbReference type="SMART" id="SM00271">
    <property type="entry name" value="DnaJ"/>
    <property type="match status" value="1"/>
</dbReference>
<dbReference type="InterPro" id="IPR036869">
    <property type="entry name" value="J_dom_sf"/>
</dbReference>
<evidence type="ECO:0000259" key="2">
    <source>
        <dbReference type="PROSITE" id="PS50076"/>
    </source>
</evidence>
<dbReference type="PANTHER" id="PTHR45089:SF24">
    <property type="entry name" value="DNAJ HEAT SHOCK N-TERMINAL DOMAIN-CONTAINING PROTEIN"/>
    <property type="match status" value="1"/>
</dbReference>
<feature type="compositionally biased region" description="Acidic residues" evidence="1">
    <location>
        <begin position="405"/>
        <end position="434"/>
    </location>
</feature>
<dbReference type="PROSITE" id="PS50076">
    <property type="entry name" value="DNAJ_2"/>
    <property type="match status" value="1"/>
</dbReference>
<dbReference type="PANTHER" id="PTHR45089">
    <property type="entry name" value="DNAJ HEAT SHOCK AMINO-TERMINAL DOMAIN PROTEIN-RELATED"/>
    <property type="match status" value="1"/>
</dbReference>
<organism evidence="3 4">
    <name type="scientific">Mikania micrantha</name>
    <name type="common">bitter vine</name>
    <dbReference type="NCBI Taxonomy" id="192012"/>
    <lineage>
        <taxon>Eukaryota</taxon>
        <taxon>Viridiplantae</taxon>
        <taxon>Streptophyta</taxon>
        <taxon>Embryophyta</taxon>
        <taxon>Tracheophyta</taxon>
        <taxon>Spermatophyta</taxon>
        <taxon>Magnoliopsida</taxon>
        <taxon>eudicotyledons</taxon>
        <taxon>Gunneridae</taxon>
        <taxon>Pentapetalae</taxon>
        <taxon>asterids</taxon>
        <taxon>campanulids</taxon>
        <taxon>Asterales</taxon>
        <taxon>Asteraceae</taxon>
        <taxon>Asteroideae</taxon>
        <taxon>Heliantheae alliance</taxon>
        <taxon>Eupatorieae</taxon>
        <taxon>Mikania</taxon>
    </lineage>
</organism>
<proteinExistence type="predicted"/>
<sequence>MDCNKEEAERAKQLAEKKMEIKDFSGALKIAVKAQQLYPELENISQLILVCEVHCSAEKKSYGNDKDWYGILKIEPNADDMSIKKQYKKLALILHPDKNKFSGSTDAFKLIGEAQRVLLDGEKRALHDSRRRAFGNITAPNWIPKQPTRQSNVQHQHPWNKAHPVSFTGAHPSNFQSTQPWFSTASGNQSTFWTVCPFCLVKYRYFRKDVLNQVIHCQTCKKDFTAYELNAQGAAAATTTQTHTNAHIHTHTQQNRVPPKPWEGIKRNYTTNPVFEKKVTPMAQRNVGRKRKKRIEESSESSDSSESSESDEDVEVSESEDNGVPKNVERNTNNPDFQYFGEQPRRSSRAKRNVSYKENTNDIDIDNDNATPSNSAKKEVRGDTFGKEVTKNADNKQTDDRQNSDDEGGGSANDDDTEEEIEPEVFECPDPEFSDFEKDRKEGSFSAGQIWACYDTEDAMPRFYAYIKKVNPGFKLQIQWLKPDPVTMDEKKWVNAELPVSCGRFKHGKLDKSEDLFTFSHLISWEAGQKPKTIIIIPRRGETWALFKNWSINWHSPEDDDEERKYEYEFVEILSDFDDDLGARVSYLEKVKGFVCLFRRKDMGEMVISGSEKYRFAHMIPSCRMSGEERVGVPKGSYELDPASLPSSIFE</sequence>
<feature type="compositionally biased region" description="Low complexity" evidence="1">
    <location>
        <begin position="238"/>
        <end position="255"/>
    </location>
</feature>
<reference evidence="3 4" key="1">
    <citation type="submission" date="2019-05" db="EMBL/GenBank/DDBJ databases">
        <title>Mikania micrantha, genome provides insights into the molecular mechanism of rapid growth.</title>
        <authorList>
            <person name="Liu B."/>
        </authorList>
    </citation>
    <scope>NUCLEOTIDE SEQUENCE [LARGE SCALE GENOMIC DNA]</scope>
    <source>
        <strain evidence="3">NLD-2019</strain>
        <tissue evidence="3">Leaf</tissue>
    </source>
</reference>